<reference evidence="1" key="1">
    <citation type="journal article" date="2013" name="BMC Genomics">
        <title>Unscrambling butterfly oogenesis.</title>
        <authorList>
            <person name="Carter J.M."/>
            <person name="Baker S.C."/>
            <person name="Pink R."/>
            <person name="Carter D.R."/>
            <person name="Collins A."/>
            <person name="Tomlin J."/>
            <person name="Gibbs M."/>
            <person name="Breuker C.J."/>
        </authorList>
    </citation>
    <scope>NUCLEOTIDE SEQUENCE</scope>
    <source>
        <tissue evidence="1">Ovary</tissue>
    </source>
</reference>
<reference evidence="1" key="2">
    <citation type="submission" date="2013-05" db="EMBL/GenBank/DDBJ databases">
        <authorList>
            <person name="Carter J.-M."/>
            <person name="Baker S.C."/>
            <person name="Pink R."/>
            <person name="Carter D.R.F."/>
            <person name="Collins A."/>
            <person name="Tomlin J."/>
            <person name="Gibbs M."/>
            <person name="Breuker C.J."/>
        </authorList>
    </citation>
    <scope>NUCLEOTIDE SEQUENCE</scope>
    <source>
        <tissue evidence="1">Ovary</tissue>
    </source>
</reference>
<organism evidence="1">
    <name type="scientific">Pararge aegeria</name>
    <name type="common">speckled wood butterfly</name>
    <dbReference type="NCBI Taxonomy" id="116150"/>
    <lineage>
        <taxon>Eukaryota</taxon>
        <taxon>Metazoa</taxon>
        <taxon>Ecdysozoa</taxon>
        <taxon>Arthropoda</taxon>
        <taxon>Hexapoda</taxon>
        <taxon>Insecta</taxon>
        <taxon>Pterygota</taxon>
        <taxon>Neoptera</taxon>
        <taxon>Endopterygota</taxon>
        <taxon>Lepidoptera</taxon>
        <taxon>Glossata</taxon>
        <taxon>Ditrysia</taxon>
        <taxon>Papilionoidea</taxon>
        <taxon>Nymphalidae</taxon>
        <taxon>Satyrinae</taxon>
        <taxon>Satyrini</taxon>
        <taxon>Parargina</taxon>
        <taxon>Pararge</taxon>
    </lineage>
</organism>
<feature type="non-terminal residue" evidence="1">
    <location>
        <position position="79"/>
    </location>
</feature>
<name>S4NLI1_9NEOP</name>
<protein>
    <submittedName>
        <fullName evidence="1">Uncharacterized protein</fullName>
    </submittedName>
</protein>
<dbReference type="EMBL" id="GAIX01014686">
    <property type="protein sequence ID" value="JAA77874.1"/>
    <property type="molecule type" value="Transcribed_RNA"/>
</dbReference>
<accession>S4NLI1</accession>
<evidence type="ECO:0000313" key="1">
    <source>
        <dbReference type="EMBL" id="JAA77874.1"/>
    </source>
</evidence>
<sequence>MKEAFTPVDCYRQCSQPETSVAILRPTCDQSQNSCLNLRALLLVVKHGGRTSSFWACLCSNRVVLTARRMQITSPLTYV</sequence>
<dbReference type="AlphaFoldDB" id="S4NLI1"/>
<proteinExistence type="predicted"/>